<dbReference type="InterPro" id="IPR001647">
    <property type="entry name" value="HTH_TetR"/>
</dbReference>
<dbReference type="Proteomes" id="UP000051006">
    <property type="component" value="Unassembled WGS sequence"/>
</dbReference>
<proteinExistence type="predicted"/>
<feature type="domain" description="HTH tetR-type" evidence="3">
    <location>
        <begin position="8"/>
        <end position="68"/>
    </location>
</feature>
<dbReference type="PROSITE" id="PS50977">
    <property type="entry name" value="HTH_TETR_2"/>
    <property type="match status" value="1"/>
</dbReference>
<protein>
    <submittedName>
        <fullName evidence="4">Transcription regulator</fullName>
    </submittedName>
</protein>
<dbReference type="InterPro" id="IPR009057">
    <property type="entry name" value="Homeodomain-like_sf"/>
</dbReference>
<keyword evidence="5" id="KW-1185">Reference proteome</keyword>
<dbReference type="PATRIC" id="fig|993692.3.peg.2534"/>
<dbReference type="SUPFAM" id="SSF46689">
    <property type="entry name" value="Homeodomain-like"/>
    <property type="match status" value="1"/>
</dbReference>
<dbReference type="STRING" id="993692.IV57_GL002486"/>
<dbReference type="RefSeq" id="WP_057880591.1">
    <property type="nucleotide sequence ID" value="NZ_JQCF01000008.1"/>
</dbReference>
<evidence type="ECO:0000256" key="1">
    <source>
        <dbReference type="ARBA" id="ARBA00023125"/>
    </source>
</evidence>
<dbReference type="AlphaFoldDB" id="A0A0R2LL46"/>
<organism evidence="4 5">
    <name type="scientific">Companilactobacillus kimchiensis</name>
    <dbReference type="NCBI Taxonomy" id="993692"/>
    <lineage>
        <taxon>Bacteria</taxon>
        <taxon>Bacillati</taxon>
        <taxon>Bacillota</taxon>
        <taxon>Bacilli</taxon>
        <taxon>Lactobacillales</taxon>
        <taxon>Lactobacillaceae</taxon>
        <taxon>Companilactobacillus</taxon>
    </lineage>
</organism>
<dbReference type="Pfam" id="PF00440">
    <property type="entry name" value="TetR_N"/>
    <property type="match status" value="1"/>
</dbReference>
<dbReference type="EMBL" id="JQCF01000008">
    <property type="protein sequence ID" value="KRN99671.1"/>
    <property type="molecule type" value="Genomic_DNA"/>
</dbReference>
<dbReference type="Gene3D" id="1.10.357.10">
    <property type="entry name" value="Tetracycline Repressor, domain 2"/>
    <property type="match status" value="1"/>
</dbReference>
<reference evidence="4 5" key="1">
    <citation type="journal article" date="2015" name="Genome Announc.">
        <title>Expanding the biotechnology potential of lactobacilli through comparative genomics of 213 strains and associated genera.</title>
        <authorList>
            <person name="Sun Z."/>
            <person name="Harris H.M."/>
            <person name="McCann A."/>
            <person name="Guo C."/>
            <person name="Argimon S."/>
            <person name="Zhang W."/>
            <person name="Yang X."/>
            <person name="Jeffery I.B."/>
            <person name="Cooney J.C."/>
            <person name="Kagawa T.F."/>
            <person name="Liu W."/>
            <person name="Song Y."/>
            <person name="Salvetti E."/>
            <person name="Wrobel A."/>
            <person name="Rasinkangas P."/>
            <person name="Parkhill J."/>
            <person name="Rea M.C."/>
            <person name="O'Sullivan O."/>
            <person name="Ritari J."/>
            <person name="Douillard F.P."/>
            <person name="Paul Ross R."/>
            <person name="Yang R."/>
            <person name="Briner A.E."/>
            <person name="Felis G.E."/>
            <person name="de Vos W.M."/>
            <person name="Barrangou R."/>
            <person name="Klaenhammer T.R."/>
            <person name="Caufield P.W."/>
            <person name="Cui Y."/>
            <person name="Zhang H."/>
            <person name="O'Toole P.W."/>
        </authorList>
    </citation>
    <scope>NUCLEOTIDE SEQUENCE [LARGE SCALE GENOMIC DNA]</scope>
    <source>
        <strain evidence="4 5">DSM 24716</strain>
    </source>
</reference>
<evidence type="ECO:0000313" key="5">
    <source>
        <dbReference type="Proteomes" id="UP000051006"/>
    </source>
</evidence>
<evidence type="ECO:0000259" key="3">
    <source>
        <dbReference type="PROSITE" id="PS50977"/>
    </source>
</evidence>
<accession>A0A0R2LL46</accession>
<sequence>MTKNLQNLRTERAIQNAFITLVNQKGFNHITIGDIAEEALINRQTFYYHYQDKYQLTEIMIDNLVDEYDELYRHYVTTNLDNLGLSARIAQLFPRTDSFWTANRQKVAALFTIEVNDQTLEKELKKRFRRYLPTLLGRQPLPLEETIFPAIILGVIEYVVETGKTPDQAEIIETFNSISTTFK</sequence>
<keyword evidence="1 2" id="KW-0238">DNA-binding</keyword>
<feature type="DNA-binding region" description="H-T-H motif" evidence="2">
    <location>
        <begin position="31"/>
        <end position="50"/>
    </location>
</feature>
<gene>
    <name evidence="4" type="ORF">IV57_GL002486</name>
</gene>
<evidence type="ECO:0000256" key="2">
    <source>
        <dbReference type="PROSITE-ProRule" id="PRU00335"/>
    </source>
</evidence>
<dbReference type="PANTHER" id="PTHR43479:SF7">
    <property type="entry name" value="TETR-FAMILY TRANSCRIPTIONAL REGULATOR"/>
    <property type="match status" value="1"/>
</dbReference>
<dbReference type="GO" id="GO:0003677">
    <property type="term" value="F:DNA binding"/>
    <property type="evidence" value="ECO:0007669"/>
    <property type="project" value="UniProtKB-UniRule"/>
</dbReference>
<comment type="caution">
    <text evidence="4">The sequence shown here is derived from an EMBL/GenBank/DDBJ whole genome shotgun (WGS) entry which is preliminary data.</text>
</comment>
<evidence type="ECO:0000313" key="4">
    <source>
        <dbReference type="EMBL" id="KRN99671.1"/>
    </source>
</evidence>
<dbReference type="InterPro" id="IPR050624">
    <property type="entry name" value="HTH-type_Tx_Regulator"/>
</dbReference>
<name>A0A0R2LL46_9LACO</name>
<dbReference type="PANTHER" id="PTHR43479">
    <property type="entry name" value="ACREF/ENVCD OPERON REPRESSOR-RELATED"/>
    <property type="match status" value="1"/>
</dbReference>